<dbReference type="SUPFAM" id="SSF64288">
    <property type="entry name" value="Chorismate lyase-like"/>
    <property type="match status" value="1"/>
</dbReference>
<dbReference type="GO" id="GO:0006744">
    <property type="term" value="P:ubiquinone biosynthetic process"/>
    <property type="evidence" value="ECO:0007669"/>
    <property type="project" value="UniProtKB-KW"/>
</dbReference>
<sequence length="192" mass="21349">MNSPSNEIDIADPDLRWFDAGVAPPSLDPEQIALLSDPDSLTQHLIEISDHSFLVELKQEGWQTLASSVLRKTFGPVSSAHRFWSRKTVLLSDNEPVVLAHSLLPEHSLSSPLAEIPRLGVEPLGAFLFKQADLRRESFQLAESSAGYWGRRSMFFTASKPIMVAEFFNPGRKLNRLLMKIAGTEVSGMSIF</sequence>
<comment type="caution">
    <text evidence="4">The sequence shown here is derived from an EMBL/GenBank/DDBJ whole genome shotgun (WGS) entry which is preliminary data.</text>
</comment>
<dbReference type="InterPro" id="IPR028978">
    <property type="entry name" value="Chorismate_lyase_/UTRA_dom_sf"/>
</dbReference>
<dbReference type="AlphaFoldDB" id="A0A520RSY0"/>
<keyword evidence="2" id="KW-0831">Ubiquinone biosynthesis</keyword>
<reference evidence="4 5" key="1">
    <citation type="submission" date="2019-02" db="EMBL/GenBank/DDBJ databases">
        <title>Prokaryotic population dynamics and viral predation in marine succession experiment using metagenomics: the confinement effect.</title>
        <authorList>
            <person name="Haro-Moreno J.M."/>
            <person name="Rodriguez-Valera F."/>
            <person name="Lopez-Perez M."/>
        </authorList>
    </citation>
    <scope>NUCLEOTIDE SEQUENCE [LARGE SCALE GENOMIC DNA]</scope>
    <source>
        <strain evidence="4">MED-G158</strain>
    </source>
</reference>
<evidence type="ECO:0000313" key="5">
    <source>
        <dbReference type="Proteomes" id="UP000320404"/>
    </source>
</evidence>
<dbReference type="Gene3D" id="3.40.1410.10">
    <property type="entry name" value="Chorismate lyase-like"/>
    <property type="match status" value="1"/>
</dbReference>
<proteinExistence type="predicted"/>
<evidence type="ECO:0000256" key="1">
    <source>
        <dbReference type="ARBA" id="ARBA00022490"/>
    </source>
</evidence>
<keyword evidence="3 4" id="KW-0456">Lyase</keyword>
<evidence type="ECO:0000313" key="4">
    <source>
        <dbReference type="EMBL" id="RZO73284.1"/>
    </source>
</evidence>
<accession>A0A520RSY0</accession>
<evidence type="ECO:0000256" key="2">
    <source>
        <dbReference type="ARBA" id="ARBA00022688"/>
    </source>
</evidence>
<dbReference type="PANTHER" id="PTHR38683">
    <property type="entry name" value="CHORISMATE PYRUVATE-LYASE"/>
    <property type="match status" value="1"/>
</dbReference>
<gene>
    <name evidence="4" type="ORF">EVA69_06795</name>
</gene>
<protein>
    <submittedName>
        <fullName evidence="4">Chorismate lyase</fullName>
    </submittedName>
</protein>
<dbReference type="Proteomes" id="UP000320404">
    <property type="component" value="Unassembled WGS sequence"/>
</dbReference>
<evidence type="ECO:0000256" key="3">
    <source>
        <dbReference type="ARBA" id="ARBA00023239"/>
    </source>
</evidence>
<dbReference type="GO" id="GO:0008813">
    <property type="term" value="F:chorismate lyase activity"/>
    <property type="evidence" value="ECO:0007669"/>
    <property type="project" value="InterPro"/>
</dbReference>
<dbReference type="PANTHER" id="PTHR38683:SF1">
    <property type="entry name" value="CHORISMATE PYRUVATE-LYASE"/>
    <property type="match status" value="1"/>
</dbReference>
<dbReference type="InterPro" id="IPR007440">
    <property type="entry name" value="Chorismate--pyruvate_lyase"/>
</dbReference>
<dbReference type="EMBL" id="SHAH01000130">
    <property type="protein sequence ID" value="RZO73284.1"/>
    <property type="molecule type" value="Genomic_DNA"/>
</dbReference>
<keyword evidence="1" id="KW-0963">Cytoplasm</keyword>
<name>A0A520RSY0_9GAMM</name>
<dbReference type="GO" id="GO:0005829">
    <property type="term" value="C:cytosol"/>
    <property type="evidence" value="ECO:0007669"/>
    <property type="project" value="TreeGrafter"/>
</dbReference>
<dbReference type="Pfam" id="PF04345">
    <property type="entry name" value="Chor_lyase"/>
    <property type="match status" value="1"/>
</dbReference>
<organism evidence="4 5">
    <name type="scientific">OM182 bacterium</name>
    <dbReference type="NCBI Taxonomy" id="2510334"/>
    <lineage>
        <taxon>Bacteria</taxon>
        <taxon>Pseudomonadati</taxon>
        <taxon>Pseudomonadota</taxon>
        <taxon>Gammaproteobacteria</taxon>
        <taxon>OMG group</taxon>
        <taxon>OM182 clade</taxon>
    </lineage>
</organism>